<feature type="transmembrane region" description="Helical" evidence="9">
    <location>
        <begin position="1289"/>
        <end position="1313"/>
    </location>
</feature>
<accession>A0A232FIB5</accession>
<feature type="transmembrane region" description="Helical" evidence="9">
    <location>
        <begin position="1089"/>
        <end position="1110"/>
    </location>
</feature>
<dbReference type="PANTHER" id="PTHR21143:SF134">
    <property type="entry name" value="GUSTATORY RECEPTOR"/>
    <property type="match status" value="1"/>
</dbReference>
<feature type="compositionally biased region" description="Basic residues" evidence="8">
    <location>
        <begin position="1718"/>
        <end position="1727"/>
    </location>
</feature>
<feature type="transmembrane region" description="Helical" evidence="9">
    <location>
        <begin position="354"/>
        <end position="380"/>
    </location>
</feature>
<dbReference type="GO" id="GO:0007635">
    <property type="term" value="P:chemosensory behavior"/>
    <property type="evidence" value="ECO:0007669"/>
    <property type="project" value="TreeGrafter"/>
</dbReference>
<gene>
    <name evidence="10" type="ORF">TSAR_012972</name>
</gene>
<feature type="transmembrane region" description="Helical" evidence="9">
    <location>
        <begin position="829"/>
        <end position="849"/>
    </location>
</feature>
<dbReference type="PANTHER" id="PTHR21143">
    <property type="entry name" value="INVERTEBRATE GUSTATORY RECEPTOR"/>
    <property type="match status" value="1"/>
</dbReference>
<dbReference type="GO" id="GO:0007165">
    <property type="term" value="P:signal transduction"/>
    <property type="evidence" value="ECO:0007669"/>
    <property type="project" value="UniProtKB-KW"/>
</dbReference>
<evidence type="ECO:0000313" key="11">
    <source>
        <dbReference type="Proteomes" id="UP000215335"/>
    </source>
</evidence>
<feature type="transmembrane region" description="Helical" evidence="9">
    <location>
        <begin position="953"/>
        <end position="972"/>
    </location>
</feature>
<evidence type="ECO:0000256" key="3">
    <source>
        <dbReference type="ARBA" id="ARBA00022692"/>
    </source>
</evidence>
<proteinExistence type="predicted"/>
<feature type="transmembrane region" description="Helical" evidence="9">
    <location>
        <begin position="1325"/>
        <end position="1344"/>
    </location>
</feature>
<evidence type="ECO:0000256" key="8">
    <source>
        <dbReference type="SAM" id="MobiDB-lite"/>
    </source>
</evidence>
<dbReference type="GO" id="GO:0008049">
    <property type="term" value="P:male courtship behavior"/>
    <property type="evidence" value="ECO:0007669"/>
    <property type="project" value="TreeGrafter"/>
</dbReference>
<dbReference type="Pfam" id="PF08395">
    <property type="entry name" value="7tm_7"/>
    <property type="match status" value="3"/>
</dbReference>
<dbReference type="GO" id="GO:0030425">
    <property type="term" value="C:dendrite"/>
    <property type="evidence" value="ECO:0007669"/>
    <property type="project" value="TreeGrafter"/>
</dbReference>
<feature type="transmembrane region" description="Helical" evidence="9">
    <location>
        <begin position="1184"/>
        <end position="1201"/>
    </location>
</feature>
<feature type="transmembrane region" description="Helical" evidence="9">
    <location>
        <begin position="598"/>
        <end position="616"/>
    </location>
</feature>
<feature type="transmembrane region" description="Helical" evidence="9">
    <location>
        <begin position="1130"/>
        <end position="1149"/>
    </location>
</feature>
<comment type="subcellular location">
    <subcellularLocation>
        <location evidence="1">Cell membrane</location>
        <topology evidence="1">Multi-pass membrane protein</topology>
    </subcellularLocation>
</comment>
<evidence type="ECO:0000256" key="7">
    <source>
        <dbReference type="ARBA" id="ARBA00023224"/>
    </source>
</evidence>
<name>A0A232FIB5_9HYME</name>
<evidence type="ECO:0000256" key="6">
    <source>
        <dbReference type="ARBA" id="ARBA00023170"/>
    </source>
</evidence>
<dbReference type="GO" id="GO:0043025">
    <property type="term" value="C:neuronal cell body"/>
    <property type="evidence" value="ECO:0007669"/>
    <property type="project" value="TreeGrafter"/>
</dbReference>
<evidence type="ECO:0000256" key="1">
    <source>
        <dbReference type="ARBA" id="ARBA00004651"/>
    </source>
</evidence>
<feature type="transmembrane region" description="Helical" evidence="9">
    <location>
        <begin position="387"/>
        <end position="407"/>
    </location>
</feature>
<keyword evidence="2" id="KW-1003">Cell membrane</keyword>
<keyword evidence="5 9" id="KW-0472">Membrane</keyword>
<sequence length="1727" mass="196469">MCSSCRRDDDDARINDGCCAGGKARRQQGCCLDRPHDCTGTRPRGPSGRGKCRCELEESWNKCTPPRPHRDWPGNFGELRRRWSEHVKRQSCPCDDCRKKSILPLTYNDTVETSPNTDYEDESDDRQRRHTSNDYKCPASSRFSSSRHSSASGKNTSGRCDADNGCCLCQAARRDCCCPSPVQVDARSHENCSCECLEPVECPCSPAERRFPRPGRRCAVADSCPVNRARDECRKCRSRTSSDSEDRCKVNSRQEKHEQPKIQKCRKNTPYDTKHQNSNRSSCCSAKATSHCPNLPGNYIVHIPCIKIYGTFDYLKLLYYYFKVFGLATMTFVTDSTKTTPNRFGTFSRSKYTIVYNVIIILVFVMPCLYNMTIFCVGTIRVKFEDFADCIQINMALFVTVFILSKFCISSDSLISIANSISRITESLLTLSSISLQKRIKVSLEIKQAFIVNISMWIAFIVINLSEIEPWMKNAVNMYVSNFLVSVLILQYSVILKFLQYDFKILNENLIEFRNEESMKIRSPMEMKAKVDGLLKLQKLHESLSDTSRRVSMFYSYLMLVCVLNIFIMLIFVCYYLAKPIILTHESNSSSIMLLRCFWYGLLFVVLLVTLTKFVTATIDESRRTKEIISSCLMISDADEKLLNKLNQFSLYLLHRDVKFTVWGLFTLDESLLTSMAVFGLASMTIDATAAKDARNHFWTFARSKSTVIYNVIFILVFVISHVYSMTFFCRGTYVVNFETIGDCGQTTLSLSVALFILTKSCISRNTLIIIANSISRITDSLLSLSSTSIQENNKISSEIKKMFIINISTWTVLFGTFAFDFKPMTKYSIVIFFSNCIINHLVIQYSVILKLIKHNYKILNENLIEFGDQESMNIRSPSEAKTKVDRLLKLQKLHESLSDTSREVSNYYSYPMLVCVLHVFIILIFVCYYCVKPMILHSKNLSTFAFLRTIEYGFAYGLLLLTLTKCVAATIDENRRTKEIIGSCLMISSDEKVLNKLNQFSTYLLHRDIKFTVLGLFSLDESLLTSMVGSITTYMMFFGKLTNKKIHSFKLLFYYFRALGLATMTCDLGPAKNATKYYCSFASSKSAIVYNVILVLIFVTSNGYSVTYFCSSNYQVDFDTIADCGQTTIYSFIALFILVRSCISRNGLINIANSISQITESLQSLSSIEIREKNKVGLDIKKVLVVNITIWTGLFLSTVLEVMPWTKYTISVYVSNFIIIVLMIQYSVILKFLQYDFKILNENLVEFRNEDLTKVRLQTETKTKVDRLLKLEKVHESLSDASRDVSMFYSYPMLASFLEVFIYLIFICYYLTKPMILGNTYTTFMLIRSFWSGFTYAILLVTLTKSVTATIDESRRTKEIISSCLIIPVDEKVLSKLNQFSNYLLHRDIKFTVFGLFSLDQSLLTSMAGSIATYMVSQDAILTYHQFSTQHLVAVRLYQRLHCYLGCAAIITPLASAASVSSRFGGGEEGPAAAGAMDTVVTDVEDEDSSCISGKSSDWDCRPIVYERGELLIIEDTKDLVAARVDDNEAASAEDESTGSLREQPSPLHDPLPSPLRNFDSHAENYANRPLNHASKRRSDETIFFDVDVLVTEESSLSLRFCGEEGKNEPEKIAPAYGELEEKISGAKRTNQLFEELNNSGSKCRGNEESHRKSLNKQISRMDRPDRISTIDLHCSKFTIGYPDNKKTKKPERCPATCRYFVGSQKAASDDHQRVLSNRKKTRKRI</sequence>
<dbReference type="InterPro" id="IPR013604">
    <property type="entry name" value="7TM_chemorcpt"/>
</dbReference>
<dbReference type="EMBL" id="NNAY01000171">
    <property type="protein sequence ID" value="OXU30333.1"/>
    <property type="molecule type" value="Genomic_DNA"/>
</dbReference>
<keyword evidence="11" id="KW-1185">Reference proteome</keyword>
<feature type="transmembrane region" description="Helical" evidence="9">
    <location>
        <begin position="803"/>
        <end position="822"/>
    </location>
</feature>
<dbReference type="STRING" id="543379.A0A232FIB5"/>
<feature type="compositionally biased region" description="Low complexity" evidence="8">
    <location>
        <begin position="139"/>
        <end position="152"/>
    </location>
</feature>
<feature type="compositionally biased region" description="Polar residues" evidence="8">
    <location>
        <begin position="108"/>
        <end position="117"/>
    </location>
</feature>
<keyword evidence="7" id="KW-0807">Transducer</keyword>
<keyword evidence="4 9" id="KW-1133">Transmembrane helix</keyword>
<dbReference type="GO" id="GO:0030424">
    <property type="term" value="C:axon"/>
    <property type="evidence" value="ECO:0007669"/>
    <property type="project" value="TreeGrafter"/>
</dbReference>
<evidence type="ECO:0000256" key="2">
    <source>
        <dbReference type="ARBA" id="ARBA00022475"/>
    </source>
</evidence>
<feature type="transmembrane region" description="Helical" evidence="9">
    <location>
        <begin position="708"/>
        <end position="729"/>
    </location>
</feature>
<dbReference type="OrthoDB" id="6366728at2759"/>
<evidence type="ECO:0000256" key="4">
    <source>
        <dbReference type="ARBA" id="ARBA00022989"/>
    </source>
</evidence>
<feature type="transmembrane region" description="Helical" evidence="9">
    <location>
        <begin position="448"/>
        <end position="466"/>
    </location>
</feature>
<feature type="transmembrane region" description="Helical" evidence="9">
    <location>
        <begin position="1213"/>
        <end position="1234"/>
    </location>
</feature>
<evidence type="ECO:0008006" key="12">
    <source>
        <dbReference type="Google" id="ProtNLM"/>
    </source>
</evidence>
<comment type="caution">
    <text evidence="10">The sequence shown here is derived from an EMBL/GenBank/DDBJ whole genome shotgun (WGS) entry which is preliminary data.</text>
</comment>
<evidence type="ECO:0000256" key="5">
    <source>
        <dbReference type="ARBA" id="ARBA00023136"/>
    </source>
</evidence>
<feature type="transmembrane region" description="Helical" evidence="9">
    <location>
        <begin position="317"/>
        <end position="334"/>
    </location>
</feature>
<feature type="transmembrane region" description="Helical" evidence="9">
    <location>
        <begin position="554"/>
        <end position="578"/>
    </location>
</feature>
<evidence type="ECO:0000313" key="10">
    <source>
        <dbReference type="EMBL" id="OXU30333.1"/>
    </source>
</evidence>
<reference evidence="10 11" key="1">
    <citation type="journal article" date="2017" name="Curr. Biol.">
        <title>The Evolution of Venom by Co-option of Single-Copy Genes.</title>
        <authorList>
            <person name="Martinson E.O."/>
            <person name="Mrinalini"/>
            <person name="Kelkar Y.D."/>
            <person name="Chang C.H."/>
            <person name="Werren J.H."/>
        </authorList>
    </citation>
    <scope>NUCLEOTIDE SEQUENCE [LARGE SCALE GENOMIC DNA]</scope>
    <source>
        <strain evidence="10 11">Alberta</strain>
        <tissue evidence="10">Whole body</tissue>
    </source>
</reference>
<organism evidence="10 11">
    <name type="scientific">Trichomalopsis sarcophagae</name>
    <dbReference type="NCBI Taxonomy" id="543379"/>
    <lineage>
        <taxon>Eukaryota</taxon>
        <taxon>Metazoa</taxon>
        <taxon>Ecdysozoa</taxon>
        <taxon>Arthropoda</taxon>
        <taxon>Hexapoda</taxon>
        <taxon>Insecta</taxon>
        <taxon>Pterygota</taxon>
        <taxon>Neoptera</taxon>
        <taxon>Endopterygota</taxon>
        <taxon>Hymenoptera</taxon>
        <taxon>Apocrita</taxon>
        <taxon>Proctotrupomorpha</taxon>
        <taxon>Chalcidoidea</taxon>
        <taxon>Pteromalidae</taxon>
        <taxon>Pteromalinae</taxon>
        <taxon>Trichomalopsis</taxon>
    </lineage>
</organism>
<keyword evidence="3 9" id="KW-0812">Transmembrane</keyword>
<feature type="region of interest" description="Disordered" evidence="8">
    <location>
        <begin position="108"/>
        <end position="160"/>
    </location>
</feature>
<evidence type="ECO:0000256" key="9">
    <source>
        <dbReference type="SAM" id="Phobius"/>
    </source>
</evidence>
<protein>
    <recommendedName>
        <fullName evidence="12">Gustatory receptor</fullName>
    </recommendedName>
</protein>
<feature type="transmembrane region" description="Helical" evidence="9">
    <location>
        <begin position="478"/>
        <end position="499"/>
    </location>
</feature>
<keyword evidence="6" id="KW-0675">Receptor</keyword>
<feature type="transmembrane region" description="Helical" evidence="9">
    <location>
        <begin position="1024"/>
        <end position="1042"/>
    </location>
</feature>
<feature type="region of interest" description="Disordered" evidence="8">
    <location>
        <begin position="242"/>
        <end position="261"/>
    </location>
</feature>
<feature type="transmembrane region" description="Helical" evidence="9">
    <location>
        <begin position="908"/>
        <end position="932"/>
    </location>
</feature>
<feature type="compositionally biased region" description="Acidic residues" evidence="8">
    <location>
        <begin position="1529"/>
        <end position="1538"/>
    </location>
</feature>
<dbReference type="GO" id="GO:0005886">
    <property type="term" value="C:plasma membrane"/>
    <property type="evidence" value="ECO:0007669"/>
    <property type="project" value="UniProtKB-SubCell"/>
</dbReference>
<dbReference type="Proteomes" id="UP000215335">
    <property type="component" value="Unassembled WGS sequence"/>
</dbReference>
<feature type="region of interest" description="Disordered" evidence="8">
    <location>
        <begin position="1706"/>
        <end position="1727"/>
    </location>
</feature>
<feature type="region of interest" description="Disordered" evidence="8">
    <location>
        <begin position="1529"/>
        <end position="1563"/>
    </location>
</feature>
<dbReference type="GO" id="GO:0050909">
    <property type="term" value="P:sensory perception of taste"/>
    <property type="evidence" value="ECO:0007669"/>
    <property type="project" value="InterPro"/>
</dbReference>